<dbReference type="InterPro" id="IPR012677">
    <property type="entry name" value="Nucleotide-bd_a/b_plait_sf"/>
</dbReference>
<evidence type="ECO:0000313" key="4">
    <source>
        <dbReference type="EMBL" id="KVH98271.1"/>
    </source>
</evidence>
<dbReference type="CDD" id="cd21546">
    <property type="entry name" value="SPOC_FPA-like"/>
    <property type="match status" value="1"/>
</dbReference>
<feature type="compositionally biased region" description="Polar residues" evidence="2">
    <location>
        <begin position="45"/>
        <end position="57"/>
    </location>
</feature>
<keyword evidence="5" id="KW-1185">Reference proteome</keyword>
<dbReference type="Pfam" id="PF07744">
    <property type="entry name" value="SPOC"/>
    <property type="match status" value="1"/>
</dbReference>
<evidence type="ECO:0000313" key="5">
    <source>
        <dbReference type="Proteomes" id="UP000243975"/>
    </source>
</evidence>
<feature type="compositionally biased region" description="Polar residues" evidence="2">
    <location>
        <begin position="1"/>
        <end position="17"/>
    </location>
</feature>
<dbReference type="PANTHER" id="PTHR21494">
    <property type="entry name" value="ACTIVATING SIGNAL COINTEGRATOR 1 COMPLEX SUBUNIT 2 ASC-1 COMPLEX SUBUNIT P100"/>
    <property type="match status" value="1"/>
</dbReference>
<organism evidence="4 5">
    <name type="scientific">Cynara cardunculus var. scolymus</name>
    <name type="common">Globe artichoke</name>
    <name type="synonym">Cynara scolymus</name>
    <dbReference type="NCBI Taxonomy" id="59895"/>
    <lineage>
        <taxon>Eukaryota</taxon>
        <taxon>Viridiplantae</taxon>
        <taxon>Streptophyta</taxon>
        <taxon>Embryophyta</taxon>
        <taxon>Tracheophyta</taxon>
        <taxon>Spermatophyta</taxon>
        <taxon>Magnoliopsida</taxon>
        <taxon>eudicotyledons</taxon>
        <taxon>Gunneridae</taxon>
        <taxon>Pentapetalae</taxon>
        <taxon>asterids</taxon>
        <taxon>campanulids</taxon>
        <taxon>Asterales</taxon>
        <taxon>Asteraceae</taxon>
        <taxon>Carduoideae</taxon>
        <taxon>Cardueae</taxon>
        <taxon>Carduinae</taxon>
        <taxon>Cynara</taxon>
    </lineage>
</organism>
<gene>
    <name evidence="4" type="ORF">Ccrd_023503</name>
</gene>
<proteinExistence type="predicted"/>
<dbReference type="InterPro" id="IPR035979">
    <property type="entry name" value="RBD_domain_sf"/>
</dbReference>
<feature type="region of interest" description="Disordered" evidence="2">
    <location>
        <begin position="1018"/>
        <end position="1094"/>
    </location>
</feature>
<feature type="region of interest" description="Disordered" evidence="2">
    <location>
        <begin position="573"/>
        <end position="594"/>
    </location>
</feature>
<dbReference type="Gene3D" id="3.30.70.330">
    <property type="match status" value="1"/>
</dbReference>
<feature type="domain" description="RRM" evidence="3">
    <location>
        <begin position="616"/>
        <end position="688"/>
    </location>
</feature>
<dbReference type="PROSITE" id="PS50102">
    <property type="entry name" value="RRM"/>
    <property type="match status" value="1"/>
</dbReference>
<dbReference type="EMBL" id="LEKV01003804">
    <property type="protein sequence ID" value="KVH98271.1"/>
    <property type="molecule type" value="Genomic_DNA"/>
</dbReference>
<dbReference type="GO" id="GO:0043130">
    <property type="term" value="F:ubiquitin binding"/>
    <property type="evidence" value="ECO:0007669"/>
    <property type="project" value="TreeGrafter"/>
</dbReference>
<dbReference type="InterPro" id="IPR000504">
    <property type="entry name" value="RRM_dom"/>
</dbReference>
<dbReference type="GO" id="GO:0003723">
    <property type="term" value="F:RNA binding"/>
    <property type="evidence" value="ECO:0007669"/>
    <property type="project" value="UniProtKB-UniRule"/>
</dbReference>
<feature type="region of interest" description="Disordered" evidence="2">
    <location>
        <begin position="1"/>
        <end position="57"/>
    </location>
</feature>
<evidence type="ECO:0000256" key="2">
    <source>
        <dbReference type="SAM" id="MobiDB-lite"/>
    </source>
</evidence>
<dbReference type="OMA" id="MYNWSLA"/>
<feature type="compositionally biased region" description="Basic and acidic residues" evidence="2">
    <location>
        <begin position="505"/>
        <end position="516"/>
    </location>
</feature>
<comment type="caution">
    <text evidence="4">The sequence shown here is derived from an EMBL/GenBank/DDBJ whole genome shotgun (WGS) entry which is preliminary data.</text>
</comment>
<dbReference type="SUPFAM" id="SSF54928">
    <property type="entry name" value="RNA-binding domain, RBD"/>
    <property type="match status" value="1"/>
</dbReference>
<dbReference type="PANTHER" id="PTHR21494:SF2">
    <property type="entry name" value="NUCLEIC ACID BINDING PROTEIN"/>
    <property type="match status" value="1"/>
</dbReference>
<feature type="region of interest" description="Disordered" evidence="2">
    <location>
        <begin position="421"/>
        <end position="545"/>
    </location>
</feature>
<dbReference type="InterPro" id="IPR052586">
    <property type="entry name" value="ASCC2"/>
</dbReference>
<evidence type="ECO:0000256" key="1">
    <source>
        <dbReference type="PROSITE-ProRule" id="PRU00176"/>
    </source>
</evidence>
<feature type="compositionally biased region" description="Polar residues" evidence="2">
    <location>
        <begin position="517"/>
        <end position="532"/>
    </location>
</feature>
<protein>
    <submittedName>
        <fullName evidence="4">Nucleotide-binding, alpha-beta plait</fullName>
    </submittedName>
</protein>
<dbReference type="Gramene" id="KVH98271">
    <property type="protein sequence ID" value="KVH98271"/>
    <property type="gene ID" value="Ccrd_023503"/>
</dbReference>
<dbReference type="CDD" id="cd00590">
    <property type="entry name" value="RRM_SF"/>
    <property type="match status" value="1"/>
</dbReference>
<dbReference type="Pfam" id="PF00076">
    <property type="entry name" value="RRM_1"/>
    <property type="match status" value="1"/>
</dbReference>
<reference evidence="4 5" key="1">
    <citation type="journal article" date="2016" name="Sci. Rep.">
        <title>The genome sequence of the outbreeding globe artichoke constructed de novo incorporating a phase-aware low-pass sequencing strategy of F1 progeny.</title>
        <authorList>
            <person name="Scaglione D."/>
            <person name="Reyes-Chin-Wo S."/>
            <person name="Acquadro A."/>
            <person name="Froenicke L."/>
            <person name="Portis E."/>
            <person name="Beitel C."/>
            <person name="Tirone M."/>
            <person name="Mauro R."/>
            <person name="Lo Monaco A."/>
            <person name="Mauromicale G."/>
            <person name="Faccioli P."/>
            <person name="Cattivelli L."/>
            <person name="Rieseberg L."/>
            <person name="Michelmore R."/>
            <person name="Lanteri S."/>
        </authorList>
    </citation>
    <scope>NUCLEOTIDE SEQUENCE [LARGE SCALE GENOMIC DNA]</scope>
    <source>
        <strain evidence="4">2C</strain>
    </source>
</reference>
<keyword evidence="1" id="KW-0694">RNA-binding</keyword>
<feature type="compositionally biased region" description="Polar residues" evidence="2">
    <location>
        <begin position="483"/>
        <end position="501"/>
    </location>
</feature>
<evidence type="ECO:0000259" key="3">
    <source>
        <dbReference type="PROSITE" id="PS50102"/>
    </source>
</evidence>
<dbReference type="SMART" id="SM00360">
    <property type="entry name" value="RRM"/>
    <property type="match status" value="1"/>
</dbReference>
<dbReference type="Proteomes" id="UP000243975">
    <property type="component" value="Unassembled WGS sequence"/>
</dbReference>
<name>A0A103XWP7_CYNCS</name>
<sequence length="1287" mass="140500">MSGKISPTPTAMASTEQPPKKRKPFEPPQPVAVPVSAEPEPPSPKTTANPPATTLSQEEIARKRRNQEEIRNFYESYKRLKYCIGQKDAHLMPELEQAYLSLITASRGGVITFFGGFMPWNYFLFLDGQIYAILVAEFVPKYASYCPTALEAAAKVCINIHNWSMSIINRAEDADGFSFETARACIFGLATICQAASSETPTSSVIQGICSAVFLNVLSFFISSVEGQGIFQIVNKDVTKIYDSPKIFAELKQKFSDEEEAASVKLSKCRALCILWIFFTCPRNSLAACFELCSSNSTSAVSNGGQYFLNQVTARLDPCDVVYPLTGNSDGVKLIGSVESSSEVKDVTCDGKVSMDSNLPQDAYYGSKSCLLGLVLDKDPSLRPWIFSRVKSISKSASPNVVSDITSALERIFKSFTEQVKAEDKQVDSDGDDISPSKFIHRQFSVPRTSNQHRASEVSVREGSYPSDAVDQLSGLHPEHHGSITSETDLRSNTSSNNSGGPRSMDLDSVDHRELSRASSSTPRDLSNNLTPSAMPETSLDLGGNLLNGRNHSANTEIHSSRLENDVPALNASSSGVNSTFESPKHHLPSPYPSAGQPSWHFDGDRAAMDVYSASRHLWLGSLGPEASEAHVKFQFERFGPIDNFFCLPFKGFAVIEYKHIMDAIKAREIMRGRSPWGACLLIKFLDIGLGTRGDMNGVAVGSSCHVYVGNIQSQSDKDEILYELRKTLFKGPLAVNDLMSEGAFLMEFGTPEEAATVMAHLRQYRKEKKDFLQTSAVGPVNSMMPVDRSSHGSTSLHVDLRNNNLGNGTASSPHAQTVVGFSHCGKHNTNTMELTSPRINMVNQGAAMQSGYPFQSNWRSFGGQAMLDTGTRKGDTYDARMVMDPSQAGGHISSGAPEQNWTYRKPESVPHSTPGSMACISAPIHGHNFAPSQTMQASSFMRPVYYPPNSSWDGRGMIHHAPINPISSGGMHSNLHNSAVAPPFLPASVTPLAQIQGNPLPQHDQMFYVPPPLTTMPAPQPDLVPPLPPQLNMPPPLPQRNMPPPLPPQLNMPPPLPPHPSLPPPLPMHPELLPPLPPSPPPLLESQPPPPPPPIESLMLGSGGYWQGALSKSGVHYSTVHARKLHSDACNYTDNISEPAEWPTKLDITKRTDFRHVMSTFSSTPPHKTKDGNTSMSGLGFVGGKFGQEGAASQQGHELEQRKREVCQLFPTSAGDHKGFQDFISYLKQRECAGVIKIPATKSVWARLVFILPYSNEICSHLCVAPDTVDCLIALVLPKETNFEWV</sequence>
<accession>A0A103XWP7</accession>
<dbReference type="STRING" id="59895.A0A103XWP7"/>
<feature type="compositionally biased region" description="Polar residues" evidence="2">
    <location>
        <begin position="573"/>
        <end position="582"/>
    </location>
</feature>
<dbReference type="InterPro" id="IPR012921">
    <property type="entry name" value="SPOC_C"/>
</dbReference>